<dbReference type="OrthoDB" id="6046at2759"/>
<evidence type="ECO:0000256" key="2">
    <source>
        <dbReference type="ARBA" id="ARBA00022692"/>
    </source>
</evidence>
<dbReference type="PANTHER" id="PTHR12270">
    <property type="entry name" value="GLYCOSYLTRANSFERASE-RELATED"/>
    <property type="match status" value="1"/>
</dbReference>
<dbReference type="Pfam" id="PF13896">
    <property type="entry name" value="Glyco_transf_49"/>
    <property type="match status" value="1"/>
</dbReference>
<feature type="transmembrane region" description="Helical" evidence="7">
    <location>
        <begin position="12"/>
        <end position="33"/>
    </location>
</feature>
<dbReference type="SUPFAM" id="SSF53448">
    <property type="entry name" value="Nucleotide-diphospho-sugar transferases"/>
    <property type="match status" value="1"/>
</dbReference>
<evidence type="ECO:0000256" key="7">
    <source>
        <dbReference type="SAM" id="Phobius"/>
    </source>
</evidence>
<dbReference type="GO" id="GO:0035269">
    <property type="term" value="P:protein O-linked glycosylation via mannose"/>
    <property type="evidence" value="ECO:0007669"/>
    <property type="project" value="TreeGrafter"/>
</dbReference>
<dbReference type="GO" id="GO:0016020">
    <property type="term" value="C:membrane"/>
    <property type="evidence" value="ECO:0007669"/>
    <property type="project" value="UniProtKB-SubCell"/>
</dbReference>
<name>A0A5J4YS52_PORPP</name>
<keyword evidence="9" id="KW-1185">Reference proteome</keyword>
<keyword evidence="2 7" id="KW-0812">Transmembrane</keyword>
<comment type="caution">
    <text evidence="8">The sequence shown here is derived from an EMBL/GenBank/DDBJ whole genome shotgun (WGS) entry which is preliminary data.</text>
</comment>
<evidence type="ECO:0000313" key="8">
    <source>
        <dbReference type="EMBL" id="KAA8494156.1"/>
    </source>
</evidence>
<gene>
    <name evidence="8" type="ORF">FVE85_4131</name>
</gene>
<sequence>MQSSIHESPARAFLTGVAHALVAVVAVFLLSSWSRASRNAPVRQVPCAIEGRIGTDSTAACAEGQSRPWRLRNSSSVPTQRQCATSALIGNGTLQISHVFDQERIANVLMLRPRAGSTAGTGAQVQVHATVFVLDAELNRVELTSAVTRLLVPVAGTAEVAYPAGVELEISLLNVYAADAHEFEVEIAISSDGRSSPAPLCRFSWALPQFLQKASRESHLERYGRPNLIRNGGFELAGKASADPAKAPSAKDDARGWNRFYNGGYRRVCGAIPLPRAVRFTDSNSRGVTANQADPTSENSLDSSMFFMPRTGRCAILLGRFGVYVHEVDDTAARVASEDVAELAPDGASIELKEPQHVAPQDVFRLRTAKTFDDVFYGAHQAVRLTDQGMDPHDLYMFSLHMAVIELDVDPINLAFINESVSVQFSVLYSTGEIVERISVPLIKGACSVLEQTWLHSCVELDLSHPLLGRPQWIHVFLHVYHHYGVVLMDDIKLIPFSGEATAHQDHVCHRVDVKQMYPAQARFRSEKTRGNSASARLEADVPAASDQLTLAVALSADRISRLVRVAELYPDSPISAAVHVNSEEDVALVLQHWRAHAALHRHVNLTIAYEKAYAKRGAFPINLLRNVALENVHTEFVSLIDVDLLPSSDHFRCLGPVLAEMLSPPEGKGDNQTVRALVLPVFMVDVGVAVPRHKDELVQLLHAEKSCPYCIVSQKGTKFERWYAAWEAQELRITDQYEPYVIMRTRDFFPFDERFVGYGFNKVQWVWAAARAGKRLRLYQLPDTWLVHMNHIEADWVQDIDNAQYLATWRRFLAFMTEEEQAHIQPLLLQKCVAHSTHKMYLCKPLLPFLAAQTTSECET</sequence>
<comment type="subcellular location">
    <subcellularLocation>
        <location evidence="1">Membrane</location>
        <topology evidence="1">Single-pass type II membrane protein</topology>
    </subcellularLocation>
</comment>
<keyword evidence="4 7" id="KW-1133">Transmembrane helix</keyword>
<protein>
    <submittedName>
        <fullName evidence="8">Glycosyltransferase-like protein gnt14</fullName>
    </submittedName>
</protein>
<evidence type="ECO:0000256" key="1">
    <source>
        <dbReference type="ARBA" id="ARBA00004606"/>
    </source>
</evidence>
<dbReference type="PANTHER" id="PTHR12270:SF52">
    <property type="entry name" value="GLYCOSYLTRANSFERASE-LIKE PROTEIN GNT13-RELATED"/>
    <property type="match status" value="1"/>
</dbReference>
<keyword evidence="3" id="KW-0735">Signal-anchor</keyword>
<evidence type="ECO:0000256" key="4">
    <source>
        <dbReference type="ARBA" id="ARBA00022989"/>
    </source>
</evidence>
<dbReference type="InterPro" id="IPR029044">
    <property type="entry name" value="Nucleotide-diphossugar_trans"/>
</dbReference>
<proteinExistence type="predicted"/>
<dbReference type="Proteomes" id="UP000324585">
    <property type="component" value="Unassembled WGS sequence"/>
</dbReference>
<reference evidence="9" key="1">
    <citation type="journal article" date="2019" name="Nat. Commun.">
        <title>Expansion of phycobilisome linker gene families in mesophilic red algae.</title>
        <authorList>
            <person name="Lee J."/>
            <person name="Kim D."/>
            <person name="Bhattacharya D."/>
            <person name="Yoon H.S."/>
        </authorList>
    </citation>
    <scope>NUCLEOTIDE SEQUENCE [LARGE SCALE GENOMIC DNA]</scope>
    <source>
        <strain evidence="9">CCMP 1328</strain>
    </source>
</reference>
<dbReference type="InterPro" id="IPR051292">
    <property type="entry name" value="Xyl/GlcA_transferase"/>
</dbReference>
<dbReference type="AlphaFoldDB" id="A0A5J4YS52"/>
<keyword evidence="6" id="KW-0325">Glycoprotein</keyword>
<dbReference type="EMBL" id="VRMN01000005">
    <property type="protein sequence ID" value="KAA8494156.1"/>
    <property type="molecule type" value="Genomic_DNA"/>
</dbReference>
<evidence type="ECO:0000256" key="3">
    <source>
        <dbReference type="ARBA" id="ARBA00022968"/>
    </source>
</evidence>
<dbReference type="GO" id="GO:0042285">
    <property type="term" value="F:xylosyltransferase activity"/>
    <property type="evidence" value="ECO:0007669"/>
    <property type="project" value="TreeGrafter"/>
</dbReference>
<organism evidence="8 9">
    <name type="scientific">Porphyridium purpureum</name>
    <name type="common">Red alga</name>
    <name type="synonym">Porphyridium cruentum</name>
    <dbReference type="NCBI Taxonomy" id="35688"/>
    <lineage>
        <taxon>Eukaryota</taxon>
        <taxon>Rhodophyta</taxon>
        <taxon>Bangiophyceae</taxon>
        <taxon>Porphyridiales</taxon>
        <taxon>Porphyridiaceae</taxon>
        <taxon>Porphyridium</taxon>
    </lineage>
</organism>
<evidence type="ECO:0000256" key="6">
    <source>
        <dbReference type="ARBA" id="ARBA00023180"/>
    </source>
</evidence>
<accession>A0A5J4YS52</accession>
<keyword evidence="8" id="KW-0808">Transferase</keyword>
<dbReference type="GO" id="GO:0015020">
    <property type="term" value="F:glucuronosyltransferase activity"/>
    <property type="evidence" value="ECO:0007669"/>
    <property type="project" value="TreeGrafter"/>
</dbReference>
<keyword evidence="5 7" id="KW-0472">Membrane</keyword>
<evidence type="ECO:0000313" key="9">
    <source>
        <dbReference type="Proteomes" id="UP000324585"/>
    </source>
</evidence>
<evidence type="ECO:0000256" key="5">
    <source>
        <dbReference type="ARBA" id="ARBA00023136"/>
    </source>
</evidence>